<keyword evidence="2" id="KW-1185">Reference proteome</keyword>
<dbReference type="OrthoDB" id="9829918at2"/>
<dbReference type="Proteomes" id="UP000437748">
    <property type="component" value="Unassembled WGS sequence"/>
</dbReference>
<evidence type="ECO:0000313" key="2">
    <source>
        <dbReference type="Proteomes" id="UP000437748"/>
    </source>
</evidence>
<protein>
    <submittedName>
        <fullName evidence="1">Uncharacterized protein</fullName>
    </submittedName>
</protein>
<comment type="caution">
    <text evidence="1">The sequence shown here is derived from an EMBL/GenBank/DDBJ whole genome shotgun (WGS) entry which is preliminary data.</text>
</comment>
<dbReference type="AlphaFoldDB" id="A0A6N6VYX0"/>
<evidence type="ECO:0000313" key="1">
    <source>
        <dbReference type="EMBL" id="KAB8039608.1"/>
    </source>
</evidence>
<organism evidence="1 2">
    <name type="scientific">Silvanigrella paludirubra</name>
    <dbReference type="NCBI Taxonomy" id="2499159"/>
    <lineage>
        <taxon>Bacteria</taxon>
        <taxon>Pseudomonadati</taxon>
        <taxon>Bdellovibrionota</taxon>
        <taxon>Oligoflexia</taxon>
        <taxon>Silvanigrellales</taxon>
        <taxon>Silvanigrellaceae</taxon>
        <taxon>Silvanigrella</taxon>
    </lineage>
</organism>
<proteinExistence type="predicted"/>
<sequence>MILKNLKIYFFIKISFFVLFHNYAIALTTADIIEKNIITKDKKISNNLKKVLNLTSIYPKDDSITEALYWIDGTYDTQYSWIRKDKKEFLDIENNINISDDNLDDIIKIINEDIGFKKEVAPLNKNYNAILFLGSTLFRVRDKLAYLNQIIDDGTINPTMTYLIGGERLLSEKIYETNEELFNKKNGIITFNNDYKIPKILPELKDEREMLKLVFSQSLHPLLKNKIAFVFTEKELNNSKVLTSNKIKNFFNEFGWNLKEGKYLIITQQPYALYHKLIVEKICKEEKDKCQGLEFESIGSCSKETIGSIVEKRKYVSRLLDSLGRTLLLISQK</sequence>
<dbReference type="EMBL" id="WFLM01000002">
    <property type="protein sequence ID" value="KAB8039608.1"/>
    <property type="molecule type" value="Genomic_DNA"/>
</dbReference>
<reference evidence="1 2" key="1">
    <citation type="submission" date="2019-10" db="EMBL/GenBank/DDBJ databases">
        <title>New species of Slilvanegrellaceae.</title>
        <authorList>
            <person name="Pitt A."/>
            <person name="Hahn M.W."/>
        </authorList>
    </citation>
    <scope>NUCLEOTIDE SEQUENCE [LARGE SCALE GENOMIC DNA]</scope>
    <source>
        <strain evidence="1 2">SP-Ram-0.45-NSY-1</strain>
    </source>
</reference>
<dbReference type="RefSeq" id="WP_153418913.1">
    <property type="nucleotide sequence ID" value="NZ_WFLM01000002.1"/>
</dbReference>
<accession>A0A6N6VYX0</accession>
<gene>
    <name evidence="1" type="ORF">GCL60_04945</name>
</gene>
<name>A0A6N6VYX0_9BACT</name>